<gene>
    <name evidence="1" type="ORF">Amon01_000459300</name>
</gene>
<accession>A0A9W6YUJ8</accession>
<reference evidence="1" key="1">
    <citation type="submission" date="2023-04" db="EMBL/GenBank/DDBJ databases">
        <title>Ambrosiozyma monospora NBRC 1965.</title>
        <authorList>
            <person name="Ichikawa N."/>
            <person name="Sato H."/>
            <person name="Tonouchi N."/>
        </authorList>
    </citation>
    <scope>NUCLEOTIDE SEQUENCE</scope>
    <source>
        <strain evidence="1">NBRC 1965</strain>
    </source>
</reference>
<dbReference type="Proteomes" id="UP001165063">
    <property type="component" value="Unassembled WGS sequence"/>
</dbReference>
<sequence>MALLDIDKDKEKLKSSNASGESVNKKINYFQDNQSSKLNCFYIWLDRFVYRLLHFGYMNADEYLETYPWERYFGMAEYFAMKDQMENDVELEDNLINMDMLPVGYQCNPGVSSCDKGSDSTPSKKSYDYVVRG</sequence>
<comment type="caution">
    <text evidence="1">The sequence shown here is derived from an EMBL/GenBank/DDBJ whole genome shotgun (WGS) entry which is preliminary data.</text>
</comment>
<evidence type="ECO:0000313" key="1">
    <source>
        <dbReference type="EMBL" id="GMG35903.1"/>
    </source>
</evidence>
<dbReference type="EMBL" id="BSXU01002265">
    <property type="protein sequence ID" value="GMG35903.1"/>
    <property type="molecule type" value="Genomic_DNA"/>
</dbReference>
<protein>
    <submittedName>
        <fullName evidence="1">Unnamed protein product</fullName>
    </submittedName>
</protein>
<dbReference type="OrthoDB" id="3991790at2759"/>
<dbReference type="AlphaFoldDB" id="A0A9W6YUJ8"/>
<organism evidence="1 2">
    <name type="scientific">Ambrosiozyma monospora</name>
    <name type="common">Yeast</name>
    <name type="synonym">Endomycopsis monosporus</name>
    <dbReference type="NCBI Taxonomy" id="43982"/>
    <lineage>
        <taxon>Eukaryota</taxon>
        <taxon>Fungi</taxon>
        <taxon>Dikarya</taxon>
        <taxon>Ascomycota</taxon>
        <taxon>Saccharomycotina</taxon>
        <taxon>Pichiomycetes</taxon>
        <taxon>Pichiales</taxon>
        <taxon>Pichiaceae</taxon>
        <taxon>Ambrosiozyma</taxon>
    </lineage>
</organism>
<keyword evidence="2" id="KW-1185">Reference proteome</keyword>
<evidence type="ECO:0000313" key="2">
    <source>
        <dbReference type="Proteomes" id="UP001165063"/>
    </source>
</evidence>
<name>A0A9W6YUJ8_AMBMO</name>
<proteinExistence type="predicted"/>